<name>B0G4P5_9FIRM</name>
<dbReference type="Proteomes" id="UP000005359">
    <property type="component" value="Unassembled WGS sequence"/>
</dbReference>
<reference evidence="1 2" key="1">
    <citation type="submission" date="2007-10" db="EMBL/GenBank/DDBJ databases">
        <title>Draft genome sequence of Dorea formicigenerans(ATCC 27755).</title>
        <authorList>
            <person name="Sudarsanam P."/>
            <person name="Ley R."/>
            <person name="Guruge J."/>
            <person name="Turnbaugh P.J."/>
            <person name="Mahowald M."/>
            <person name="Liep D."/>
            <person name="Gordon J."/>
        </authorList>
    </citation>
    <scope>NUCLEOTIDE SEQUENCE [LARGE SCALE GENOMIC DNA]</scope>
    <source>
        <strain evidence="1 2">ATCC 27755</strain>
    </source>
</reference>
<sequence length="45" mass="5151">MTYFYCAPLQVYTPFRSAQNHCPPDNVRPAGGYISWEIVDENDAI</sequence>
<protein>
    <submittedName>
        <fullName evidence="1">Uncharacterized protein</fullName>
    </submittedName>
</protein>
<gene>
    <name evidence="1" type="ORF">DORFOR_01235</name>
</gene>
<comment type="caution">
    <text evidence="1">The sequence shown here is derived from an EMBL/GenBank/DDBJ whole genome shotgun (WGS) entry which is preliminary data.</text>
</comment>
<proteinExistence type="predicted"/>
<accession>B0G4P5</accession>
<dbReference type="EMBL" id="AAXA02000012">
    <property type="protein sequence ID" value="EDR47269.1"/>
    <property type="molecule type" value="Genomic_DNA"/>
</dbReference>
<evidence type="ECO:0000313" key="2">
    <source>
        <dbReference type="Proteomes" id="UP000005359"/>
    </source>
</evidence>
<evidence type="ECO:0000313" key="1">
    <source>
        <dbReference type="EMBL" id="EDR47269.1"/>
    </source>
</evidence>
<dbReference type="AlphaFoldDB" id="B0G4P5"/>
<dbReference type="STRING" id="411461.DORFOR_01235"/>
<reference evidence="1 2" key="2">
    <citation type="submission" date="2007-10" db="EMBL/GenBank/DDBJ databases">
        <authorList>
            <person name="Fulton L."/>
            <person name="Clifton S."/>
            <person name="Fulton B."/>
            <person name="Xu J."/>
            <person name="Minx P."/>
            <person name="Pepin K.H."/>
            <person name="Johnson M."/>
            <person name="Thiruvilangam P."/>
            <person name="Bhonagiri V."/>
            <person name="Nash W.E."/>
            <person name="Wang C."/>
            <person name="Mardis E.R."/>
            <person name="Wilson R.K."/>
        </authorList>
    </citation>
    <scope>NUCLEOTIDE SEQUENCE [LARGE SCALE GENOMIC DNA]</scope>
    <source>
        <strain evidence="1 2">ATCC 27755</strain>
    </source>
</reference>
<organism evidence="1 2">
    <name type="scientific">Dorea formicigenerans ATCC 27755</name>
    <dbReference type="NCBI Taxonomy" id="411461"/>
    <lineage>
        <taxon>Bacteria</taxon>
        <taxon>Bacillati</taxon>
        <taxon>Bacillota</taxon>
        <taxon>Clostridia</taxon>
        <taxon>Lachnospirales</taxon>
        <taxon>Lachnospiraceae</taxon>
        <taxon>Dorea</taxon>
    </lineage>
</organism>
<dbReference type="PaxDb" id="411461-DORFOR_01235"/>